<protein>
    <submittedName>
        <fullName evidence="2">Uncharacterized protein</fullName>
    </submittedName>
</protein>
<dbReference type="RefSeq" id="WP_200355585.1">
    <property type="nucleotide sequence ID" value="NZ_JAENIL010000017.1"/>
</dbReference>
<dbReference type="Proteomes" id="UP000617628">
    <property type="component" value="Unassembled WGS sequence"/>
</dbReference>
<name>A0A934VL45_9BACT</name>
<keyword evidence="1" id="KW-0812">Transmembrane</keyword>
<keyword evidence="1" id="KW-0472">Membrane</keyword>
<dbReference type="EMBL" id="JAENIL010000017">
    <property type="protein sequence ID" value="MBK1877371.1"/>
    <property type="molecule type" value="Genomic_DNA"/>
</dbReference>
<feature type="transmembrane region" description="Helical" evidence="1">
    <location>
        <begin position="6"/>
        <end position="23"/>
    </location>
</feature>
<proteinExistence type="predicted"/>
<comment type="caution">
    <text evidence="2">The sequence shown here is derived from an EMBL/GenBank/DDBJ whole genome shotgun (WGS) entry which is preliminary data.</text>
</comment>
<accession>A0A934VL45</accession>
<dbReference type="AlphaFoldDB" id="A0A934VL45"/>
<keyword evidence="3" id="KW-1185">Reference proteome</keyword>
<feature type="transmembrane region" description="Helical" evidence="1">
    <location>
        <begin position="104"/>
        <end position="124"/>
    </location>
</feature>
<reference evidence="2" key="1">
    <citation type="submission" date="2021-01" db="EMBL/GenBank/DDBJ databases">
        <title>Modified the classification status of verrucomicrobia.</title>
        <authorList>
            <person name="Feng X."/>
        </authorList>
    </citation>
    <scope>NUCLEOTIDE SEQUENCE</scope>
    <source>
        <strain evidence="2">KCTC 13126</strain>
    </source>
</reference>
<evidence type="ECO:0000313" key="2">
    <source>
        <dbReference type="EMBL" id="MBK1877371.1"/>
    </source>
</evidence>
<keyword evidence="1" id="KW-1133">Transmembrane helix</keyword>
<gene>
    <name evidence="2" type="ORF">JIN87_10875</name>
</gene>
<organism evidence="2 3">
    <name type="scientific">Pelagicoccus mobilis</name>
    <dbReference type="NCBI Taxonomy" id="415221"/>
    <lineage>
        <taxon>Bacteria</taxon>
        <taxon>Pseudomonadati</taxon>
        <taxon>Verrucomicrobiota</taxon>
        <taxon>Opitutia</taxon>
        <taxon>Puniceicoccales</taxon>
        <taxon>Pelagicoccaceae</taxon>
        <taxon>Pelagicoccus</taxon>
    </lineage>
</organism>
<sequence length="285" mass="31910">MTDGQSFYLVLSIFYLIECIKLAPPGSIALVGRTGAFGRCAPRPPLMMAWGLKKTVFIAPFLPWPGAIYLVSSYTEKRKGFGRISTVSGIRRHQKLIQDVTRKLRPLAVINLINFFLLLPLVYIRTYDEGMILLTLAYSYATQFGTALHYRVLHKRLLPSFEADRLKTTLYTALLPWHAPRCYDELTLRCSLRWDPIAALAANAADKATLALLQQHWRNAHFLPKPEYPAPALAAAFKQVDLDPSDWLDAPKTLDGSLYCPCCHSGYTPPATHCADCKGVELVKA</sequence>
<evidence type="ECO:0000313" key="3">
    <source>
        <dbReference type="Proteomes" id="UP000617628"/>
    </source>
</evidence>
<evidence type="ECO:0000256" key="1">
    <source>
        <dbReference type="SAM" id="Phobius"/>
    </source>
</evidence>